<reference evidence="2" key="1">
    <citation type="submission" date="2022-10" db="EMBL/GenBank/DDBJ databases">
        <title>The complete genomes of actinobacterial strains from the NBC collection.</title>
        <authorList>
            <person name="Joergensen T.S."/>
            <person name="Alvarez Arevalo M."/>
            <person name="Sterndorff E.B."/>
            <person name="Faurdal D."/>
            <person name="Vuksanovic O."/>
            <person name="Mourched A.-S."/>
            <person name="Charusanti P."/>
            <person name="Shaw S."/>
            <person name="Blin K."/>
            <person name="Weber T."/>
        </authorList>
    </citation>
    <scope>NUCLEOTIDE SEQUENCE</scope>
    <source>
        <strain evidence="2">NBC_01482</strain>
    </source>
</reference>
<dbReference type="Proteomes" id="UP001432062">
    <property type="component" value="Chromosome"/>
</dbReference>
<dbReference type="SUPFAM" id="SSF51905">
    <property type="entry name" value="FAD/NAD(P)-binding domain"/>
    <property type="match status" value="1"/>
</dbReference>
<dbReference type="Gene3D" id="3.50.50.60">
    <property type="entry name" value="FAD/NAD(P)-binding domain"/>
    <property type="match status" value="1"/>
</dbReference>
<keyword evidence="3" id="KW-1185">Reference proteome</keyword>
<proteinExistence type="predicted"/>
<protein>
    <submittedName>
        <fullName evidence="2">FAD-dependent monooxygenase</fullName>
    </submittedName>
</protein>
<evidence type="ECO:0000313" key="2">
    <source>
        <dbReference type="EMBL" id="WUV48841.1"/>
    </source>
</evidence>
<dbReference type="Gene3D" id="3.30.9.10">
    <property type="entry name" value="D-Amino Acid Oxidase, subunit A, domain 2"/>
    <property type="match status" value="1"/>
</dbReference>
<sequence>MRNKTVLISGASIAGPALAYWLHRYGFDVTVVERAPALRPGGQAIDFKGKTHFTVLERMGILEEVQERRTGTTDTVFVDENGERLAFMSGDFTGGDVEILRGDLAEIMYKRTAEHCEYLFGDSISALTELADGVYVEFEHAPARAFDLVFGADGIHSRVRKLAFGPERDFVEYLGHYYCVAGASPWSKDATGPRPRATAYGHNAPGKLAITGGSKAQQLYMFASSELDYSRDDIAAQRRIVEQVYADVQWDVPRMLDEMADFDDFYLDTISQVRMKGNYTKGRVALIGDSAYGNTLGGFGTGLAVVGAYVIAGELALADGDYPLAFANYNAIMKRYAKIAGNSNAGKFLAPRTARGIKMRNWFLHSWMWNLMLKYADNAANDIDLRDYPTLVGAADAN</sequence>
<dbReference type="InterPro" id="IPR002938">
    <property type="entry name" value="FAD-bd"/>
</dbReference>
<dbReference type="Pfam" id="PF01494">
    <property type="entry name" value="FAD_binding_3"/>
    <property type="match status" value="1"/>
</dbReference>
<evidence type="ECO:0000259" key="1">
    <source>
        <dbReference type="Pfam" id="PF01494"/>
    </source>
</evidence>
<keyword evidence="2" id="KW-0560">Oxidoreductase</keyword>
<dbReference type="PANTHER" id="PTHR46865:SF2">
    <property type="entry name" value="MONOOXYGENASE"/>
    <property type="match status" value="1"/>
</dbReference>
<evidence type="ECO:0000313" key="3">
    <source>
        <dbReference type="Proteomes" id="UP001432062"/>
    </source>
</evidence>
<dbReference type="RefSeq" id="WP_327093640.1">
    <property type="nucleotide sequence ID" value="NZ_CP109149.1"/>
</dbReference>
<gene>
    <name evidence="2" type="ORF">OG563_11985</name>
</gene>
<dbReference type="EMBL" id="CP109441">
    <property type="protein sequence ID" value="WUV48841.1"/>
    <property type="molecule type" value="Genomic_DNA"/>
</dbReference>
<organism evidence="2 3">
    <name type="scientific">Nocardia vinacea</name>
    <dbReference type="NCBI Taxonomy" id="96468"/>
    <lineage>
        <taxon>Bacteria</taxon>
        <taxon>Bacillati</taxon>
        <taxon>Actinomycetota</taxon>
        <taxon>Actinomycetes</taxon>
        <taxon>Mycobacteriales</taxon>
        <taxon>Nocardiaceae</taxon>
        <taxon>Nocardia</taxon>
    </lineage>
</organism>
<dbReference type="InterPro" id="IPR036188">
    <property type="entry name" value="FAD/NAD-bd_sf"/>
</dbReference>
<dbReference type="PRINTS" id="PR00420">
    <property type="entry name" value="RNGMNOXGNASE"/>
</dbReference>
<name>A0ABZ1Z0P1_9NOCA</name>
<keyword evidence="2" id="KW-0503">Monooxygenase</keyword>
<dbReference type="PANTHER" id="PTHR46865">
    <property type="entry name" value="OXIDOREDUCTASE-RELATED"/>
    <property type="match status" value="1"/>
</dbReference>
<feature type="domain" description="FAD-binding" evidence="1">
    <location>
        <begin position="5"/>
        <end position="317"/>
    </location>
</feature>
<accession>A0ABZ1Z0P1</accession>
<dbReference type="InterPro" id="IPR051704">
    <property type="entry name" value="FAD_aromatic-hydroxylase"/>
</dbReference>
<dbReference type="GO" id="GO:0004497">
    <property type="term" value="F:monooxygenase activity"/>
    <property type="evidence" value="ECO:0007669"/>
    <property type="project" value="UniProtKB-KW"/>
</dbReference>